<dbReference type="AlphaFoldDB" id="A0AA86TQ06"/>
<evidence type="ECO:0000313" key="3">
    <source>
        <dbReference type="Proteomes" id="UP001642409"/>
    </source>
</evidence>
<gene>
    <name evidence="1" type="ORF">HINF_LOCUS12001</name>
    <name evidence="2" type="ORF">HINF_LOCUS60622</name>
</gene>
<organism evidence="1">
    <name type="scientific">Hexamita inflata</name>
    <dbReference type="NCBI Taxonomy" id="28002"/>
    <lineage>
        <taxon>Eukaryota</taxon>
        <taxon>Metamonada</taxon>
        <taxon>Diplomonadida</taxon>
        <taxon>Hexamitidae</taxon>
        <taxon>Hexamitinae</taxon>
        <taxon>Hexamita</taxon>
    </lineage>
</organism>
<name>A0AA86TQ06_9EUKA</name>
<evidence type="ECO:0000313" key="1">
    <source>
        <dbReference type="EMBL" id="CAI9924356.1"/>
    </source>
</evidence>
<accession>A0AA86TQ06</accession>
<proteinExistence type="predicted"/>
<evidence type="ECO:0000313" key="2">
    <source>
        <dbReference type="EMBL" id="CAL6081830.1"/>
    </source>
</evidence>
<comment type="caution">
    <text evidence="1">The sequence shown here is derived from an EMBL/GenBank/DDBJ whole genome shotgun (WGS) entry which is preliminary data.</text>
</comment>
<reference evidence="2 3" key="2">
    <citation type="submission" date="2024-07" db="EMBL/GenBank/DDBJ databases">
        <authorList>
            <person name="Akdeniz Z."/>
        </authorList>
    </citation>
    <scope>NUCLEOTIDE SEQUENCE [LARGE SCALE GENOMIC DNA]</scope>
</reference>
<reference evidence="1" key="1">
    <citation type="submission" date="2023-06" db="EMBL/GenBank/DDBJ databases">
        <authorList>
            <person name="Kurt Z."/>
        </authorList>
    </citation>
    <scope>NUCLEOTIDE SEQUENCE</scope>
</reference>
<sequence>MPNYDKLNVPQSLVYCQNANLAKMMLQKILDNAKAGVNQQAQSEFENIIQECQGIVRCADYWVFVVRFHVISREIDLALEALHKGFQAGAQPSNLLFTTQQSLNELQKKLEKQKTPKNLQNLPQISNEYFHLSQTLIGKPPTVHKWTDDEINRYQQEKLHKGKVDPIVVMTVPGQLGKLYK</sequence>
<dbReference type="EMBL" id="CAXDID020000356">
    <property type="protein sequence ID" value="CAL6081830.1"/>
    <property type="molecule type" value="Genomic_DNA"/>
</dbReference>
<dbReference type="Proteomes" id="UP001642409">
    <property type="component" value="Unassembled WGS sequence"/>
</dbReference>
<keyword evidence="3" id="KW-1185">Reference proteome</keyword>
<protein>
    <submittedName>
        <fullName evidence="1">Uncharacterized protein</fullName>
    </submittedName>
</protein>
<dbReference type="EMBL" id="CATOUU010000310">
    <property type="protein sequence ID" value="CAI9924356.1"/>
    <property type="molecule type" value="Genomic_DNA"/>
</dbReference>